<feature type="transmembrane region" description="Helical" evidence="12">
    <location>
        <begin position="85"/>
        <end position="105"/>
    </location>
</feature>
<evidence type="ECO:0000256" key="1">
    <source>
        <dbReference type="ARBA" id="ARBA00004651"/>
    </source>
</evidence>
<evidence type="ECO:0000256" key="11">
    <source>
        <dbReference type="RuleBase" id="RU362091"/>
    </source>
</evidence>
<feature type="transmembrane region" description="Helical" evidence="12">
    <location>
        <begin position="117"/>
        <end position="135"/>
    </location>
</feature>
<keyword evidence="7" id="KW-0915">Sodium</keyword>
<keyword evidence="5 12" id="KW-0812">Transmembrane</keyword>
<comment type="subcellular location">
    <subcellularLocation>
        <location evidence="1">Cell membrane</location>
        <topology evidence="1">Multi-pass membrane protein</topology>
    </subcellularLocation>
</comment>
<evidence type="ECO:0000256" key="10">
    <source>
        <dbReference type="ARBA" id="ARBA00023201"/>
    </source>
</evidence>
<comment type="caution">
    <text evidence="13">The sequence shown here is derived from an EMBL/GenBank/DDBJ whole genome shotgun (WGS) entry which is preliminary data.</text>
</comment>
<evidence type="ECO:0000256" key="6">
    <source>
        <dbReference type="ARBA" id="ARBA00022989"/>
    </source>
</evidence>
<evidence type="ECO:0000256" key="5">
    <source>
        <dbReference type="ARBA" id="ARBA00022692"/>
    </source>
</evidence>
<keyword evidence="6 12" id="KW-1133">Transmembrane helix</keyword>
<proteinExistence type="inferred from homology"/>
<dbReference type="AlphaFoldDB" id="A0A9J6CBL0"/>
<evidence type="ECO:0000313" key="13">
    <source>
        <dbReference type="EMBL" id="KAG5679383.1"/>
    </source>
</evidence>
<sequence>MTFAHYENCDPMKSGQIDAIDQLMPFYVMDVFGHIQFFVGIFVAGIFAASLGTVAACLSSLSAVTMEDLLGSCMNVKISPQKGALYAKWMSVGYGIFSFSLIFLVEGRGILQATLTFNGLVGGILLGLFSLGIFFKKANVKVSNVECEKY</sequence>
<dbReference type="Gene3D" id="1.20.1730.10">
    <property type="entry name" value="Sodium/glucose cotransporter"/>
    <property type="match status" value="1"/>
</dbReference>
<feature type="transmembrane region" description="Helical" evidence="12">
    <location>
        <begin position="35"/>
        <end position="64"/>
    </location>
</feature>
<keyword evidence="4" id="KW-1003">Cell membrane</keyword>
<protein>
    <recommendedName>
        <fullName evidence="15">Sodium-dependent multivitamin transporter</fullName>
    </recommendedName>
</protein>
<name>A0A9J6CBL0_POLVA</name>
<dbReference type="InterPro" id="IPR001734">
    <property type="entry name" value="Na/solute_symporter"/>
</dbReference>
<evidence type="ECO:0000256" key="4">
    <source>
        <dbReference type="ARBA" id="ARBA00022475"/>
    </source>
</evidence>
<comment type="similarity">
    <text evidence="2 11">Belongs to the sodium:solute symporter (SSF) (TC 2.A.21) family.</text>
</comment>
<keyword evidence="14" id="KW-1185">Reference proteome</keyword>
<dbReference type="OrthoDB" id="6132759at2759"/>
<dbReference type="PANTHER" id="PTHR42985">
    <property type="entry name" value="SODIUM-COUPLED MONOCARBOXYLATE TRANSPORTER"/>
    <property type="match status" value="1"/>
</dbReference>
<evidence type="ECO:0000256" key="9">
    <source>
        <dbReference type="ARBA" id="ARBA00023136"/>
    </source>
</evidence>
<dbReference type="EMBL" id="JADBJN010000002">
    <property type="protein sequence ID" value="KAG5679383.1"/>
    <property type="molecule type" value="Genomic_DNA"/>
</dbReference>
<evidence type="ECO:0000256" key="7">
    <source>
        <dbReference type="ARBA" id="ARBA00023053"/>
    </source>
</evidence>
<organism evidence="13 14">
    <name type="scientific">Polypedilum vanderplanki</name>
    <name type="common">Sleeping chironomid midge</name>
    <dbReference type="NCBI Taxonomy" id="319348"/>
    <lineage>
        <taxon>Eukaryota</taxon>
        <taxon>Metazoa</taxon>
        <taxon>Ecdysozoa</taxon>
        <taxon>Arthropoda</taxon>
        <taxon>Hexapoda</taxon>
        <taxon>Insecta</taxon>
        <taxon>Pterygota</taxon>
        <taxon>Neoptera</taxon>
        <taxon>Endopterygota</taxon>
        <taxon>Diptera</taxon>
        <taxon>Nematocera</taxon>
        <taxon>Chironomoidea</taxon>
        <taxon>Chironomidae</taxon>
        <taxon>Chironominae</taxon>
        <taxon>Polypedilum</taxon>
        <taxon>Polypedilum</taxon>
    </lineage>
</organism>
<dbReference type="InterPro" id="IPR051163">
    <property type="entry name" value="Sodium:Solute_Symporter_SSF"/>
</dbReference>
<evidence type="ECO:0000256" key="2">
    <source>
        <dbReference type="ARBA" id="ARBA00006434"/>
    </source>
</evidence>
<evidence type="ECO:0000313" key="14">
    <source>
        <dbReference type="Proteomes" id="UP001107558"/>
    </source>
</evidence>
<evidence type="ECO:0008006" key="15">
    <source>
        <dbReference type="Google" id="ProtNLM"/>
    </source>
</evidence>
<dbReference type="InterPro" id="IPR038377">
    <property type="entry name" value="Na/Glc_symporter_sf"/>
</dbReference>
<dbReference type="PANTHER" id="PTHR42985:SF39">
    <property type="entry name" value="GH10366P"/>
    <property type="match status" value="1"/>
</dbReference>
<evidence type="ECO:0000256" key="12">
    <source>
        <dbReference type="SAM" id="Phobius"/>
    </source>
</evidence>
<keyword evidence="10" id="KW-0739">Sodium transport</keyword>
<dbReference type="PROSITE" id="PS50283">
    <property type="entry name" value="NA_SOLUT_SYMP_3"/>
    <property type="match status" value="1"/>
</dbReference>
<dbReference type="GO" id="GO:0015293">
    <property type="term" value="F:symporter activity"/>
    <property type="evidence" value="ECO:0007669"/>
    <property type="project" value="TreeGrafter"/>
</dbReference>
<keyword evidence="8" id="KW-0406">Ion transport</keyword>
<dbReference type="Pfam" id="PF00474">
    <property type="entry name" value="SSF"/>
    <property type="match status" value="1"/>
</dbReference>
<keyword evidence="3" id="KW-0813">Transport</keyword>
<keyword evidence="9 12" id="KW-0472">Membrane</keyword>
<reference evidence="13" key="1">
    <citation type="submission" date="2021-03" db="EMBL/GenBank/DDBJ databases">
        <title>Chromosome level genome of the anhydrobiotic midge Polypedilum vanderplanki.</title>
        <authorList>
            <person name="Yoshida Y."/>
            <person name="Kikawada T."/>
            <person name="Gusev O."/>
        </authorList>
    </citation>
    <scope>NUCLEOTIDE SEQUENCE</scope>
    <source>
        <strain evidence="13">NIAS01</strain>
        <tissue evidence="13">Whole body or cell culture</tissue>
    </source>
</reference>
<dbReference type="Proteomes" id="UP001107558">
    <property type="component" value="Chromosome 2"/>
</dbReference>
<evidence type="ECO:0000256" key="3">
    <source>
        <dbReference type="ARBA" id="ARBA00022448"/>
    </source>
</evidence>
<dbReference type="GO" id="GO:0006814">
    <property type="term" value="P:sodium ion transport"/>
    <property type="evidence" value="ECO:0007669"/>
    <property type="project" value="UniProtKB-KW"/>
</dbReference>
<dbReference type="GO" id="GO:0005886">
    <property type="term" value="C:plasma membrane"/>
    <property type="evidence" value="ECO:0007669"/>
    <property type="project" value="UniProtKB-SubCell"/>
</dbReference>
<accession>A0A9J6CBL0</accession>
<evidence type="ECO:0000256" key="8">
    <source>
        <dbReference type="ARBA" id="ARBA00023065"/>
    </source>
</evidence>
<gene>
    <name evidence="13" type="ORF">PVAND_008951</name>
</gene>